<sequence length="471" mass="51460">MAPQSSPLRNPHVAVFAFPYGTHAAPLLNLTIKLARAAPHVSFSFFTTDKSKHSLFSSSSSNHNNIPPNILPYVVSDGIPDAHHFPSPHPLERVNLFLRAGPRNLKEALRQAVSRANERVTCVISDAFVTSALVVAQELGVPWVALWTSYSFSLSAHLNTDLIRQKYSCANDDDDDGGNGSLGFVVPGFSKMRIQDLPDGIIQEEGGEETVFSRMLDSLGRVLPQAKAVIVNFYEELEPPSLIHHLRSKIPSLIYSGFLNLSLPILPSPPSSHTHDKTGSLSFLTKHAPNSVAYISLGTVVAPPPHELAAMAEALEQSKVPFLWSLREDLRAFLPKGFIERTSNNGKGKIVNWAPQTLVLGHGCVGVFVTHGGCNSVSEGVSCGVPMICRPYFGDQFMASRMLEAVWEVGVKIEVFTKEALMKNLNVILVQKEGKVMREKARALKNIVLDAAGPKGKVEKEYFKSLVQLVS</sequence>
<dbReference type="GO" id="GO:0035251">
    <property type="term" value="F:UDP-glucosyltransferase activity"/>
    <property type="evidence" value="ECO:0007669"/>
    <property type="project" value="InterPro"/>
</dbReference>
<evidence type="ECO:0000256" key="4">
    <source>
        <dbReference type="RuleBase" id="RU362057"/>
    </source>
</evidence>
<name>A0A834VZV2_9FABA</name>
<gene>
    <name evidence="5" type="ORF">G2W53_042893</name>
</gene>
<dbReference type="Gene3D" id="3.40.50.2000">
    <property type="entry name" value="Glycogen Phosphorylase B"/>
    <property type="match status" value="2"/>
</dbReference>
<comment type="similarity">
    <text evidence="1 3">Belongs to the UDP-glycosyltransferase family.</text>
</comment>
<dbReference type="InterPro" id="IPR035595">
    <property type="entry name" value="UDP_glycos_trans_CS"/>
</dbReference>
<accession>A0A834VZV2</accession>
<dbReference type="PANTHER" id="PTHR48049:SF27">
    <property type="entry name" value="ANTHOCYANIDIN 3-O-GLUCOSYLTRANSFERASE 7-LIKE ISOFORM X1"/>
    <property type="match status" value="1"/>
</dbReference>
<dbReference type="SUPFAM" id="SSF53756">
    <property type="entry name" value="UDP-Glycosyltransferase/glycogen phosphorylase"/>
    <property type="match status" value="1"/>
</dbReference>
<evidence type="ECO:0000256" key="2">
    <source>
        <dbReference type="ARBA" id="ARBA00022679"/>
    </source>
</evidence>
<organism evidence="5 6">
    <name type="scientific">Senna tora</name>
    <dbReference type="NCBI Taxonomy" id="362788"/>
    <lineage>
        <taxon>Eukaryota</taxon>
        <taxon>Viridiplantae</taxon>
        <taxon>Streptophyta</taxon>
        <taxon>Embryophyta</taxon>
        <taxon>Tracheophyta</taxon>
        <taxon>Spermatophyta</taxon>
        <taxon>Magnoliopsida</taxon>
        <taxon>eudicotyledons</taxon>
        <taxon>Gunneridae</taxon>
        <taxon>Pentapetalae</taxon>
        <taxon>rosids</taxon>
        <taxon>fabids</taxon>
        <taxon>Fabales</taxon>
        <taxon>Fabaceae</taxon>
        <taxon>Caesalpinioideae</taxon>
        <taxon>Cassia clade</taxon>
        <taxon>Senna</taxon>
    </lineage>
</organism>
<proteinExistence type="inferred from homology"/>
<keyword evidence="2 3" id="KW-0808">Transferase</keyword>
<dbReference type="PROSITE" id="PS00375">
    <property type="entry name" value="UDPGT"/>
    <property type="match status" value="1"/>
</dbReference>
<dbReference type="InterPro" id="IPR002213">
    <property type="entry name" value="UDP_glucos_trans"/>
</dbReference>
<evidence type="ECO:0000313" key="5">
    <source>
        <dbReference type="EMBL" id="KAF7803782.1"/>
    </source>
</evidence>
<dbReference type="Pfam" id="PF00201">
    <property type="entry name" value="UDPGT"/>
    <property type="match status" value="1"/>
</dbReference>
<dbReference type="EMBL" id="JAAIUW010000013">
    <property type="protein sequence ID" value="KAF7803782.1"/>
    <property type="molecule type" value="Genomic_DNA"/>
</dbReference>
<dbReference type="AlphaFoldDB" id="A0A834VZV2"/>
<dbReference type="CDD" id="cd03784">
    <property type="entry name" value="GT1_Gtf-like"/>
    <property type="match status" value="1"/>
</dbReference>
<dbReference type="OrthoDB" id="5835829at2759"/>
<dbReference type="FunFam" id="3.40.50.2000:FF:000060">
    <property type="entry name" value="Glycosyltransferase"/>
    <property type="match status" value="1"/>
</dbReference>
<keyword evidence="3" id="KW-0328">Glycosyltransferase</keyword>
<dbReference type="PANTHER" id="PTHR48049">
    <property type="entry name" value="GLYCOSYLTRANSFERASE"/>
    <property type="match status" value="1"/>
</dbReference>
<dbReference type="InterPro" id="IPR050481">
    <property type="entry name" value="UDP-glycosyltransf_plant"/>
</dbReference>
<evidence type="ECO:0000256" key="3">
    <source>
        <dbReference type="RuleBase" id="RU003718"/>
    </source>
</evidence>
<evidence type="ECO:0000256" key="1">
    <source>
        <dbReference type="ARBA" id="ARBA00009995"/>
    </source>
</evidence>
<evidence type="ECO:0000313" key="6">
    <source>
        <dbReference type="Proteomes" id="UP000634136"/>
    </source>
</evidence>
<dbReference type="Proteomes" id="UP000634136">
    <property type="component" value="Unassembled WGS sequence"/>
</dbReference>
<comment type="caution">
    <text evidence="5">The sequence shown here is derived from an EMBL/GenBank/DDBJ whole genome shotgun (WGS) entry which is preliminary data.</text>
</comment>
<protein>
    <recommendedName>
        <fullName evidence="4">Glycosyltransferase</fullName>
        <ecNumber evidence="4">2.4.1.-</ecNumber>
    </recommendedName>
</protein>
<dbReference type="EC" id="2.4.1.-" evidence="4"/>
<keyword evidence="6" id="KW-1185">Reference proteome</keyword>
<reference evidence="5" key="1">
    <citation type="submission" date="2020-09" db="EMBL/GenBank/DDBJ databases">
        <title>Genome-Enabled Discovery of Anthraquinone Biosynthesis in Senna tora.</title>
        <authorList>
            <person name="Kang S.-H."/>
            <person name="Pandey R.P."/>
            <person name="Lee C.-M."/>
            <person name="Sim J.-S."/>
            <person name="Jeong J.-T."/>
            <person name="Choi B.-S."/>
            <person name="Jung M."/>
            <person name="Ginzburg D."/>
            <person name="Zhao K."/>
            <person name="Won S.Y."/>
            <person name="Oh T.-J."/>
            <person name="Yu Y."/>
            <person name="Kim N.-H."/>
            <person name="Lee O.R."/>
            <person name="Lee T.-H."/>
            <person name="Bashyal P."/>
            <person name="Kim T.-S."/>
            <person name="Lee W.-H."/>
            <person name="Kawkins C."/>
            <person name="Kim C.-K."/>
            <person name="Kim J.S."/>
            <person name="Ahn B.O."/>
            <person name="Rhee S.Y."/>
            <person name="Sohng J.K."/>
        </authorList>
    </citation>
    <scope>NUCLEOTIDE SEQUENCE</scope>
    <source>
        <tissue evidence="5">Leaf</tissue>
    </source>
</reference>